<organism evidence="1 2">
    <name type="scientific">Ferrimonas marina</name>
    <dbReference type="NCBI Taxonomy" id="299255"/>
    <lineage>
        <taxon>Bacteria</taxon>
        <taxon>Pseudomonadati</taxon>
        <taxon>Pseudomonadota</taxon>
        <taxon>Gammaproteobacteria</taxon>
        <taxon>Alteromonadales</taxon>
        <taxon>Ferrimonadaceae</taxon>
        <taxon>Ferrimonas</taxon>
    </lineage>
</organism>
<protein>
    <submittedName>
        <fullName evidence="1">Uncharacterized protein</fullName>
    </submittedName>
</protein>
<reference evidence="2" key="1">
    <citation type="submission" date="2016-11" db="EMBL/GenBank/DDBJ databases">
        <authorList>
            <person name="Varghese N."/>
            <person name="Submissions S."/>
        </authorList>
    </citation>
    <scope>NUCLEOTIDE SEQUENCE [LARGE SCALE GENOMIC DNA]</scope>
    <source>
        <strain evidence="2">DSM 16917</strain>
    </source>
</reference>
<accession>A0A1M5U384</accession>
<keyword evidence="2" id="KW-1185">Reference proteome</keyword>
<name>A0A1M5U384_9GAMM</name>
<evidence type="ECO:0000313" key="2">
    <source>
        <dbReference type="Proteomes" id="UP000184268"/>
    </source>
</evidence>
<dbReference type="Proteomes" id="UP000184268">
    <property type="component" value="Unassembled WGS sequence"/>
</dbReference>
<gene>
    <name evidence="1" type="ORF">SAMN02745129_2384</name>
</gene>
<sequence length="380" mass="42388">MIATSRTRFNGYVKALFSALKPQSPSLCRRTVEQALSRAMFAVEHAVAIVHCKKCDQTPAQYFAALERPEDGRMLYRAFMAEVCESLTVVRHNLEDPRPWVLDEHNGWDDVDSQRTHALLWAEYGGGNLLPVLGLELDAGQLAKLAAGLQPHCPDMSVHALGGLLSFEPALDWLRFLRGDGYAEREVLLLACLAIEKDLLNAVEYEGRTDVALYTLMRCLREFEVDHQGHPLTKHLREILADPESTIAITPGRRLEAKRGDSVRADTSFAKELRAVTIRLEGPAGSYELAEFEWEDCHATGSARGSNKGSELNGICVEEALGIDIDDMGRPSDEDFDLYVATDVLETNLGRAFLDLADPYCIPPKFNFSVDLLRALNRDW</sequence>
<proteinExistence type="predicted"/>
<dbReference type="RefSeq" id="WP_067655666.1">
    <property type="nucleotide sequence ID" value="NZ_FQXG01000003.1"/>
</dbReference>
<evidence type="ECO:0000313" key="1">
    <source>
        <dbReference type="EMBL" id="SHH57320.1"/>
    </source>
</evidence>
<dbReference type="EMBL" id="FQXG01000003">
    <property type="protein sequence ID" value="SHH57320.1"/>
    <property type="molecule type" value="Genomic_DNA"/>
</dbReference>
<dbReference type="AlphaFoldDB" id="A0A1M5U384"/>